<reference evidence="1 2" key="1">
    <citation type="submission" date="2019-09" db="EMBL/GenBank/DDBJ databases">
        <title>FDA dAtabase for Regulatory Grade micrObial Sequences (FDA-ARGOS): Supporting development and validation of Infectious Disease Dx tests.</title>
        <authorList>
            <person name="Sciortino C."/>
            <person name="Tallon L."/>
            <person name="Sadzewicz L."/>
            <person name="Vavikolanu K."/>
            <person name="Mehta A."/>
            <person name="Aluvathingal J."/>
            <person name="Nadendla S."/>
            <person name="Nandy P."/>
            <person name="Geyer C."/>
            <person name="Yan Y."/>
            <person name="Sichtig H."/>
        </authorList>
    </citation>
    <scope>NUCLEOTIDE SEQUENCE [LARGE SCALE GENOMIC DNA]</scope>
    <source>
        <strain evidence="1 2">FDAARGOS_664</strain>
        <plasmid evidence="1 2">unnamed1</plasmid>
    </source>
</reference>
<protein>
    <recommendedName>
        <fullName evidence="3">FtsK gamma domain-containing protein</fullName>
    </recommendedName>
</protein>
<dbReference type="InterPro" id="IPR036388">
    <property type="entry name" value="WH-like_DNA-bd_sf"/>
</dbReference>
<proteinExistence type="predicted"/>
<evidence type="ECO:0000313" key="2">
    <source>
        <dbReference type="Proteomes" id="UP000322822"/>
    </source>
</evidence>
<evidence type="ECO:0008006" key="3">
    <source>
        <dbReference type="Google" id="ProtNLM"/>
    </source>
</evidence>
<evidence type="ECO:0000313" key="1">
    <source>
        <dbReference type="EMBL" id="QET04039.1"/>
    </source>
</evidence>
<dbReference type="Gene3D" id="1.10.10.10">
    <property type="entry name" value="Winged helix-like DNA-binding domain superfamily/Winged helix DNA-binding domain"/>
    <property type="match status" value="1"/>
</dbReference>
<dbReference type="RefSeq" id="WP_150374102.1">
    <property type="nucleotide sequence ID" value="NZ_CP044066.1"/>
</dbReference>
<accession>A0A5P2H9S5</accession>
<dbReference type="OrthoDB" id="8964394at2"/>
<keyword evidence="1" id="KW-0614">Plasmid</keyword>
<dbReference type="EMBL" id="CP044066">
    <property type="protein sequence ID" value="QET04039.1"/>
    <property type="molecule type" value="Genomic_DNA"/>
</dbReference>
<dbReference type="Proteomes" id="UP000322822">
    <property type="component" value="Plasmid unnamed1"/>
</dbReference>
<dbReference type="AlphaFoldDB" id="A0A5P2H9S5"/>
<name>A0A5P2H9S5_9BURK</name>
<organism evidence="1 2">
    <name type="scientific">Cupriavidus pauculus</name>
    <dbReference type="NCBI Taxonomy" id="82633"/>
    <lineage>
        <taxon>Bacteria</taxon>
        <taxon>Pseudomonadati</taxon>
        <taxon>Pseudomonadota</taxon>
        <taxon>Betaproteobacteria</taxon>
        <taxon>Burkholderiales</taxon>
        <taxon>Burkholderiaceae</taxon>
        <taxon>Cupriavidus</taxon>
    </lineage>
</organism>
<geneLocation type="plasmid" evidence="1">
    <name>unnamed1</name>
</geneLocation>
<gene>
    <name evidence="1" type="ORF">FOB72_17970</name>
</gene>
<sequence>MQADVLFQKALELVHQHRAASAALLHRHLGIDPASAEMLLERMASETTAVRRMPNGLYLYIHGAIGEELAALHGFAQVVLKALAQDRVDAGQLRAAAVHFGLAKTLTSP</sequence>